<dbReference type="EMBL" id="LR778301">
    <property type="protein sequence ID" value="CAB1368345.1"/>
    <property type="molecule type" value="Genomic_DNA"/>
</dbReference>
<dbReference type="GO" id="GO:0000976">
    <property type="term" value="F:transcription cis-regulatory region binding"/>
    <property type="evidence" value="ECO:0007669"/>
    <property type="project" value="TreeGrafter"/>
</dbReference>
<sequence length="203" mass="22646">MTKTKLRTRSPGRPRSPDVEQAILDATLDLLAETGYSNLTVNDVAIKAGAGKSTIYRRWPAKMHLVVAAFKHLPSIEIVNEGSITKDLTAIVNNFIDILVETPLGRIFPSLIGEALNNSELMDLMRPIIAAKREPSRVAIFRAIDREELRHDCDVEQLIDAIMSQVIMSYFFNGRPPSRHKIRTIITNALCCCSIKSNTDTQT</sequence>
<dbReference type="PROSITE" id="PS50977">
    <property type="entry name" value="HTH_TETR_2"/>
    <property type="match status" value="1"/>
</dbReference>
<dbReference type="InterPro" id="IPR009057">
    <property type="entry name" value="Homeodomain-like_sf"/>
</dbReference>
<dbReference type="RefSeq" id="WP_145772297.1">
    <property type="nucleotide sequence ID" value="NZ_LR778301.1"/>
</dbReference>
<dbReference type="Pfam" id="PF00440">
    <property type="entry name" value="TetR_N"/>
    <property type="match status" value="1"/>
</dbReference>
<dbReference type="AlphaFoldDB" id="A0A6S6XU79"/>
<evidence type="ECO:0000313" key="4">
    <source>
        <dbReference type="EMBL" id="CAB1368345.1"/>
    </source>
</evidence>
<dbReference type="InterPro" id="IPR050109">
    <property type="entry name" value="HTH-type_TetR-like_transc_reg"/>
</dbReference>
<dbReference type="SUPFAM" id="SSF48498">
    <property type="entry name" value="Tetracyclin repressor-like, C-terminal domain"/>
    <property type="match status" value="1"/>
</dbReference>
<organism evidence="4 5">
    <name type="scientific">Denitratisoma oestradiolicum</name>
    <dbReference type="NCBI Taxonomy" id="311182"/>
    <lineage>
        <taxon>Bacteria</taxon>
        <taxon>Pseudomonadati</taxon>
        <taxon>Pseudomonadota</taxon>
        <taxon>Betaproteobacteria</taxon>
        <taxon>Nitrosomonadales</taxon>
        <taxon>Sterolibacteriaceae</taxon>
        <taxon>Denitratisoma</taxon>
    </lineage>
</organism>
<dbReference type="InterPro" id="IPR001647">
    <property type="entry name" value="HTH_TetR"/>
</dbReference>
<dbReference type="SUPFAM" id="SSF46689">
    <property type="entry name" value="Homeodomain-like"/>
    <property type="match status" value="1"/>
</dbReference>
<dbReference type="Proteomes" id="UP000515733">
    <property type="component" value="Chromosome"/>
</dbReference>
<gene>
    <name evidence="4" type="ORF">DENOEST_1180</name>
</gene>
<keyword evidence="5" id="KW-1185">Reference proteome</keyword>
<dbReference type="KEGG" id="doe:DENOEST_1180"/>
<dbReference type="PRINTS" id="PR00455">
    <property type="entry name" value="HTHTETR"/>
</dbReference>
<dbReference type="OrthoDB" id="9796019at2"/>
<evidence type="ECO:0000313" key="5">
    <source>
        <dbReference type="Proteomes" id="UP000515733"/>
    </source>
</evidence>
<protein>
    <submittedName>
        <fullName evidence="4">TetR family transcriptional regulator</fullName>
    </submittedName>
</protein>
<keyword evidence="3" id="KW-0804">Transcription</keyword>
<evidence type="ECO:0000256" key="2">
    <source>
        <dbReference type="ARBA" id="ARBA00023125"/>
    </source>
</evidence>
<proteinExistence type="predicted"/>
<keyword evidence="2" id="KW-0238">DNA-binding</keyword>
<evidence type="ECO:0000256" key="3">
    <source>
        <dbReference type="ARBA" id="ARBA00023163"/>
    </source>
</evidence>
<reference evidence="4 5" key="1">
    <citation type="submission" date="2020-03" db="EMBL/GenBank/DDBJ databases">
        <authorList>
            <consortium name="Genoscope - CEA"/>
            <person name="William W."/>
        </authorList>
    </citation>
    <scope>NUCLEOTIDE SEQUENCE [LARGE SCALE GENOMIC DNA]</scope>
    <source>
        <strain evidence="5">DSM 16959</strain>
    </source>
</reference>
<accession>A0A6S6XU79</accession>
<dbReference type="GO" id="GO:0003700">
    <property type="term" value="F:DNA-binding transcription factor activity"/>
    <property type="evidence" value="ECO:0007669"/>
    <property type="project" value="TreeGrafter"/>
</dbReference>
<dbReference type="Pfam" id="PF16859">
    <property type="entry name" value="TetR_C_11"/>
    <property type="match status" value="1"/>
</dbReference>
<dbReference type="Gene3D" id="1.10.357.10">
    <property type="entry name" value="Tetracycline Repressor, domain 2"/>
    <property type="match status" value="1"/>
</dbReference>
<dbReference type="Gene3D" id="1.10.10.60">
    <property type="entry name" value="Homeodomain-like"/>
    <property type="match status" value="1"/>
</dbReference>
<dbReference type="PANTHER" id="PTHR30055:SF230">
    <property type="entry name" value="TRANSCRIPTIONAL REGULATORY PROTEIN (PROBABLY TETR-FAMILY)-RELATED"/>
    <property type="match status" value="1"/>
</dbReference>
<dbReference type="InterPro" id="IPR036271">
    <property type="entry name" value="Tet_transcr_reg_TetR-rel_C_sf"/>
</dbReference>
<evidence type="ECO:0000256" key="1">
    <source>
        <dbReference type="ARBA" id="ARBA00023015"/>
    </source>
</evidence>
<name>A0A6S6XU79_9PROT</name>
<keyword evidence="1" id="KW-0805">Transcription regulation</keyword>
<dbReference type="PANTHER" id="PTHR30055">
    <property type="entry name" value="HTH-TYPE TRANSCRIPTIONAL REGULATOR RUTR"/>
    <property type="match status" value="1"/>
</dbReference>
<dbReference type="InterPro" id="IPR011075">
    <property type="entry name" value="TetR_C"/>
</dbReference>